<dbReference type="InterPro" id="IPR036397">
    <property type="entry name" value="RNaseH_sf"/>
</dbReference>
<dbReference type="PANTHER" id="PTHR34072:SF57">
    <property type="entry name" value="RNA-DIRECTED DNA POLYMERASE"/>
    <property type="match status" value="1"/>
</dbReference>
<evidence type="ECO:0000259" key="7">
    <source>
        <dbReference type="Pfam" id="PF17917"/>
    </source>
</evidence>
<evidence type="ECO:0000256" key="6">
    <source>
        <dbReference type="ARBA" id="ARBA00022918"/>
    </source>
</evidence>
<dbReference type="GO" id="GO:0003964">
    <property type="term" value="F:RNA-directed DNA polymerase activity"/>
    <property type="evidence" value="ECO:0007669"/>
    <property type="project" value="UniProtKB-KW"/>
</dbReference>
<dbReference type="CDD" id="cd09274">
    <property type="entry name" value="RNase_HI_RT_Ty3"/>
    <property type="match status" value="1"/>
</dbReference>
<evidence type="ECO:0000256" key="1">
    <source>
        <dbReference type="ARBA" id="ARBA00022679"/>
    </source>
</evidence>
<keyword evidence="3" id="KW-0540">Nuclease</keyword>
<keyword evidence="6" id="KW-0695">RNA-directed DNA polymerase</keyword>
<dbReference type="Pfam" id="PF17921">
    <property type="entry name" value="Integrase_H2C2"/>
    <property type="match status" value="1"/>
</dbReference>
<dbReference type="InterPro" id="IPR043502">
    <property type="entry name" value="DNA/RNA_pol_sf"/>
</dbReference>
<dbReference type="AlphaFoldDB" id="A5B1R6"/>
<reference evidence="9" key="1">
    <citation type="journal article" date="2007" name="PLoS ONE">
        <title>The first genome sequence of an elite grapevine cultivar (Pinot noir Vitis vinifera L.): coping with a highly heterozygous genome.</title>
        <authorList>
            <person name="Velasco R."/>
            <person name="Zharkikh A."/>
            <person name="Troggio M."/>
            <person name="Cartwright D.A."/>
            <person name="Cestaro A."/>
            <person name="Pruss D."/>
            <person name="Pindo M."/>
            <person name="FitzGerald L.M."/>
            <person name="Vezzulli S."/>
            <person name="Reid J."/>
            <person name="Malacarne G."/>
            <person name="Iliev D."/>
            <person name="Coppola G."/>
            <person name="Wardell B."/>
            <person name="Micheletti D."/>
            <person name="Macalma T."/>
            <person name="Facci M."/>
            <person name="Mitchell J.T."/>
            <person name="Perazzolli M."/>
            <person name="Eldredge G."/>
            <person name="Gatto P."/>
            <person name="Oyzerski R."/>
            <person name="Moretto M."/>
            <person name="Gutin N."/>
            <person name="Stefanini M."/>
            <person name="Chen Y."/>
            <person name="Segala C."/>
            <person name="Davenport C."/>
            <person name="Dematte L."/>
            <person name="Mraz A."/>
            <person name="Battilana J."/>
            <person name="Stormo K."/>
            <person name="Costa F."/>
            <person name="Tao Q."/>
            <person name="Si-Ammour A."/>
            <person name="Harkins T."/>
            <person name="Lackey A."/>
            <person name="Perbost C."/>
            <person name="Taillon B."/>
            <person name="Stella A."/>
            <person name="Solovyev V."/>
            <person name="Fawcett J.A."/>
            <person name="Sterck L."/>
            <person name="Vandepoele K."/>
            <person name="Grando S.M."/>
            <person name="Toppo S."/>
            <person name="Moser C."/>
            <person name="Lanchbury J."/>
            <person name="Bogden R."/>
            <person name="Skolnick M."/>
            <person name="Sgaramella V."/>
            <person name="Bhatnagar S.K."/>
            <person name="Fontana P."/>
            <person name="Gutin A."/>
            <person name="Van de Peer Y."/>
            <person name="Salamini F."/>
            <person name="Viola R."/>
        </authorList>
    </citation>
    <scope>NUCLEOTIDE SEQUENCE</scope>
</reference>
<accession>A5B1R6</accession>
<evidence type="ECO:0000256" key="4">
    <source>
        <dbReference type="ARBA" id="ARBA00022759"/>
    </source>
</evidence>
<keyword evidence="4" id="KW-0255">Endonuclease</keyword>
<dbReference type="InterPro" id="IPR041588">
    <property type="entry name" value="Integrase_H2C2"/>
</dbReference>
<dbReference type="InterPro" id="IPR041373">
    <property type="entry name" value="RT_RNaseH"/>
</dbReference>
<feature type="domain" description="Integrase zinc-binding" evidence="8">
    <location>
        <begin position="262"/>
        <end position="318"/>
    </location>
</feature>
<dbReference type="InterPro" id="IPR043128">
    <property type="entry name" value="Rev_trsase/Diguanyl_cyclase"/>
</dbReference>
<dbReference type="SUPFAM" id="SSF56672">
    <property type="entry name" value="DNA/RNA polymerases"/>
    <property type="match status" value="1"/>
</dbReference>
<dbReference type="SUPFAM" id="SSF53098">
    <property type="entry name" value="Ribonuclease H-like"/>
    <property type="match status" value="1"/>
</dbReference>
<evidence type="ECO:0000313" key="9">
    <source>
        <dbReference type="EMBL" id="CAN60841.1"/>
    </source>
</evidence>
<gene>
    <name evidence="9" type="ORF">VITISV_042883</name>
</gene>
<dbReference type="InterPro" id="IPR012337">
    <property type="entry name" value="RNaseH-like_sf"/>
</dbReference>
<dbReference type="GO" id="GO:0003676">
    <property type="term" value="F:nucleic acid binding"/>
    <property type="evidence" value="ECO:0007669"/>
    <property type="project" value="InterPro"/>
</dbReference>
<dbReference type="Gene3D" id="3.30.70.270">
    <property type="match status" value="1"/>
</dbReference>
<keyword evidence="5" id="KW-0378">Hydrolase</keyword>
<feature type="domain" description="Reverse transcriptase RNase H-like" evidence="7">
    <location>
        <begin position="81"/>
        <end position="182"/>
    </location>
</feature>
<proteinExistence type="predicted"/>
<dbReference type="PANTHER" id="PTHR34072">
    <property type="entry name" value="ENZYMATIC POLYPROTEIN-RELATED"/>
    <property type="match status" value="1"/>
</dbReference>
<protein>
    <submittedName>
        <fullName evidence="9">Uncharacterized protein</fullName>
    </submittedName>
</protein>
<keyword evidence="1" id="KW-0808">Transferase</keyword>
<dbReference type="GO" id="GO:0016787">
    <property type="term" value="F:hydrolase activity"/>
    <property type="evidence" value="ECO:0007669"/>
    <property type="project" value="UniProtKB-KW"/>
</dbReference>
<dbReference type="FunFam" id="3.10.20.370:FF:000001">
    <property type="entry name" value="Retrovirus-related Pol polyprotein from transposon 17.6-like protein"/>
    <property type="match status" value="1"/>
</dbReference>
<evidence type="ECO:0000256" key="5">
    <source>
        <dbReference type="ARBA" id="ARBA00022801"/>
    </source>
</evidence>
<sequence>MGILFSRQGIEVDKAKVELIVKLPSATIVKGVRQFLGHAWFYRRFIKDFSKLARPLCELLSFEEFKLLLTTVPIVKAPNWQLPFEVMCDANNFAIGAVLGQREEGNPYVIYYASKMLNEAQRNYPTTEKELLVVVFALDKFRAYLVGSFIVVFTDHSALKYLLTKQDAKGRLIRWILLLQEFNLQIKDKKRVENMVVDHLSRLAITHNSHSLPINDDFPEESLMFIQAAPWYAHITNYLVTGEVPKPFLFKYCVDQIIRKCVPEQEQQGILNHCHESACEGHFASQKAAMKVLQLGFCWPSLFKDAHTMCKSYDRCQRLGKLTQNIFSRFGVPKAIISDEGTHFCNKPFKTLLAKYGVKHKVATPYHPQTSGQVELANQEIKNILVKVVNMSRRDWFVKLHDSLRAYITAHKTILGMSPYRLVYGKVCHLPIEVQCKSWWAIKTLNMDLNKADMKRFLDINKMEELRNNAYNNSNIAKQRLKRWHDQLVSCKEFQQGQRVLLYDSKLHIFPGKLKSRWIGKFQNRWKNKAFCKACENFAIPKSAFENFATPNLPCENFATPNAPCENFATPNMPCETHAKIEKPVQIHFTTLRIPIASMRSANGQWERQRSLKPTYLKTSRYPICLYSFRKAIYSLRNSEPPCKLVFIPFHAPWPTNLKKQPPPLTPFRPWCASKEAILTLQYLARLSQEPSLLRIHLRPFRPRPFHLFKVGYPLALPNADTRHGDHQILHPLSHQYATFHQREQGP</sequence>
<dbReference type="EMBL" id="AM443594">
    <property type="protein sequence ID" value="CAN60841.1"/>
    <property type="molecule type" value="Genomic_DNA"/>
</dbReference>
<evidence type="ECO:0000259" key="8">
    <source>
        <dbReference type="Pfam" id="PF17921"/>
    </source>
</evidence>
<evidence type="ECO:0000256" key="3">
    <source>
        <dbReference type="ARBA" id="ARBA00022722"/>
    </source>
</evidence>
<name>A5B1R6_VITVI</name>
<dbReference type="GO" id="GO:0004519">
    <property type="term" value="F:endonuclease activity"/>
    <property type="evidence" value="ECO:0007669"/>
    <property type="project" value="UniProtKB-KW"/>
</dbReference>
<keyword evidence="2" id="KW-0548">Nucleotidyltransferase</keyword>
<organism evidence="9">
    <name type="scientific">Vitis vinifera</name>
    <name type="common">Grape</name>
    <dbReference type="NCBI Taxonomy" id="29760"/>
    <lineage>
        <taxon>Eukaryota</taxon>
        <taxon>Viridiplantae</taxon>
        <taxon>Streptophyta</taxon>
        <taxon>Embryophyta</taxon>
        <taxon>Tracheophyta</taxon>
        <taxon>Spermatophyta</taxon>
        <taxon>Magnoliopsida</taxon>
        <taxon>eudicotyledons</taxon>
        <taxon>Gunneridae</taxon>
        <taxon>Pentapetalae</taxon>
        <taxon>rosids</taxon>
        <taxon>Vitales</taxon>
        <taxon>Vitaceae</taxon>
        <taxon>Viteae</taxon>
        <taxon>Vitis</taxon>
    </lineage>
</organism>
<dbReference type="Pfam" id="PF17917">
    <property type="entry name" value="RT_RNaseH"/>
    <property type="match status" value="1"/>
</dbReference>
<dbReference type="Gene3D" id="3.30.420.10">
    <property type="entry name" value="Ribonuclease H-like superfamily/Ribonuclease H"/>
    <property type="match status" value="1"/>
</dbReference>
<evidence type="ECO:0000256" key="2">
    <source>
        <dbReference type="ARBA" id="ARBA00022695"/>
    </source>
</evidence>